<accession>A0A2V0PKN1</accession>
<dbReference type="GO" id="GO:0044611">
    <property type="term" value="C:nuclear pore inner ring"/>
    <property type="evidence" value="ECO:0007669"/>
    <property type="project" value="TreeGrafter"/>
</dbReference>
<evidence type="ECO:0008006" key="4">
    <source>
        <dbReference type="Google" id="ProtNLM"/>
    </source>
</evidence>
<keyword evidence="3" id="KW-1185">Reference proteome</keyword>
<dbReference type="InParanoid" id="A0A2V0PKN1"/>
<dbReference type="GO" id="GO:0006606">
    <property type="term" value="P:protein import into nucleus"/>
    <property type="evidence" value="ECO:0007669"/>
    <property type="project" value="TreeGrafter"/>
</dbReference>
<sequence length="2277" mass="222525">MGTDDLRSLYWPGAFRGLYQQLQAADAATETRLRELLAARADWLLGGLPKFRPPGDDARSAARDAFKAGKLVLSSAAGGGGGGEKGGGQRVTLDAKLEDATLQLSAILDLNEVQTALLLRRFAADTGASPAAARGGAAGGQAALEAGRVVEVIEYYYSERLYLLKCLQFMAIAAEVDCGGVCADALGSLLRRGLALNVAAALTANLSAEGGGGAGGAALALAQAQAVGALIVAGAQGGAAAAAAPPPDLLSRRHLQLLHERCELLSLLARLYELHSSGLAAELASSGKENGGGGEKGGGGEEREGADADAAALFAPDRFSALLQPLHRAVLHPRAGRPAGEAGAAAELARLAECLAAVLVIAAMQPARQIELLSQRRLASSPLSAKGRSVGAELAGWGGSPGAAVVLLAWAAFGKLAATESGGIDELGHEEHLARAMASGGFSAFPALLSAPGLGPSTHAGLLCRRLLLQALCLVGGAFDLDPARLEGGVLRALVDAACAVLEAAEALHRRGVGRAHAGAQQGVGDGQPGIRSAGPGSDLFHCADLPWALAPEVLGTTLPAGSRGRALPMPPFLSPPAAAGGAAPERLLIQWEVQSDQGTGQVLLLARAAHCMRRLSDARGGGLGGEELEELSLILALMRALLDGSPLLARRLAGVSIPYTSAEAPLEWLSVFCAGADLLPSTADALLSSSASAGSAADAAAAATASAAAAAAARALRAAADCVGCAGALAAHQPARVASALARTRLLAALGPCGPVAAADEEAAPAAAPARVPVESLAATAAAAAAAAGAGAAPALDLRLPELQSLLRRLECPSGDYPVTLALLGLTAGLLEGHSTGGPVPALVAFALRDVLGRLGELPFSSPAARWRLAAAALRVARLAIPAGAAGAGGAAPKAPGPPAGVAISPLAASVVQQLAFAGHGYLSAALPPPCAALMSAAEQRGGDSAAGVGGGGGGGGDDEALAAALGALSELLALAPPLLGATAHFPFEVPLQQFWLSEPPTGGPSPAALLAGYAAYAYDSSISLAALEFTEALALALAPPCAPPGAARPPGAFSALLAAAPGLAGALVGALRAHRAAAAPAAFVRAAALVEAAARYHPDLLDALCFPCGLETQPSGGGGGGGADGGGKAGQDAAAAGALVPAGKGEAAAGAAAAAAGAGKKSPPPFSALDGLWALLRNAGALLRSSPRVAGAVMGALAALWECQASAHGAVELLRGQPGFWDALKACLPDPDSLPSEPPPEADPEESEAAAWRAAASACALHILLLERLASPADDGDGGDGARALAVALGPARLGALLAGAAAPWLPARLLESVLSVTQAAYLQLGSLGLRGAWGDAATDGLAAAPEARAEMAPLLAACGRGDYDRADLEAACRLLAAGAGGAAAAAASPAPSPAPRLPQPGARGGALAAALRREPLGRALLGRAAAGAAALAPAASEYGRSFLFDPNQIQALLGPFLFEEMATAGALAVLLGDLGSAASLSHARLALLQATASMVTSLPRDPSALKQLRAPGAADELLRCCVRAARAAAAEHERLLASPGSRLLICPWGLPVLGRASTEALLLCARTLLAGVRLWKGTHAAGGAAGGGGGGGGGAAPPAARPALLTRMGSSAASRSQGSRDAARSSASAAAAAAAALAAAGRGSGGGAGDAPELVAMAAAQAVATLLAGWLRGRAAEGSGPDAAGDEVTECLCTCLLLLLQEAPEAEGAVEEETGAAGGGGGGEGASVSRAELQLALLDVLPNLCSACAAAAAAAAATNGGAAERRAPAAAAATATHRAAVLQLLMEVLTRQLAPQQWLPHVGAHLSLVPMLRAAARGAGAGAGAGAAGQGAEVCAVSALEVLLAVARVPEGALQLFQQGALPAVLDAARDLLSPRGGGLLGAEAVAGGGEGGDGGGRAVPGTLGAYHYLGPATPGGAAGWAAGHQQWCVLLSLAAAAVRNLSCFVPVAEPAVALAVAAEPRLALSLQLFTQQLPPRGGGGGSGGAAAEAGAQLACLLEAERGLALLCLVAQHPGAWQLARPGAPAAFRAAAAGVLEFAARPSMERQLRVSCPPLTAFERRLSRVRSELAPGEGWLRVCAAGAGEGPSGGGGGGGGGSASAAGADAPAAGALALTPAASGGSDGGGGGDGGGGEGGGAAAGCCSEYVARLAEAVYSCADHALRFLSLTSPQIDPREVSEAGAMWPRRAALIALQDQAAALAQSQLSAAGGASQPRRRRLAAAALRIARGAAPFVAALGGRAGGAEERLGERLAQLERALGEAAGGGGAAAAGKR</sequence>
<protein>
    <recommendedName>
        <fullName evidence="4">Nucleoporin</fullName>
    </recommendedName>
</protein>
<evidence type="ECO:0000256" key="1">
    <source>
        <dbReference type="SAM" id="MobiDB-lite"/>
    </source>
</evidence>
<dbReference type="PANTHER" id="PTHR31431">
    <property type="entry name" value="NUCLEOPORIN NUP188 HOMOLOG"/>
    <property type="match status" value="1"/>
</dbReference>
<organism evidence="2 3">
    <name type="scientific">Raphidocelis subcapitata</name>
    <dbReference type="NCBI Taxonomy" id="307507"/>
    <lineage>
        <taxon>Eukaryota</taxon>
        <taxon>Viridiplantae</taxon>
        <taxon>Chlorophyta</taxon>
        <taxon>core chlorophytes</taxon>
        <taxon>Chlorophyceae</taxon>
        <taxon>CS clade</taxon>
        <taxon>Sphaeropleales</taxon>
        <taxon>Selenastraceae</taxon>
        <taxon>Raphidocelis</taxon>
    </lineage>
</organism>
<dbReference type="EMBL" id="BDRX01000103">
    <property type="protein sequence ID" value="GBF97595.1"/>
    <property type="molecule type" value="Genomic_DNA"/>
</dbReference>
<dbReference type="GO" id="GO:0017056">
    <property type="term" value="F:structural constituent of nuclear pore"/>
    <property type="evidence" value="ECO:0007669"/>
    <property type="project" value="InterPro"/>
</dbReference>
<dbReference type="OrthoDB" id="552259at2759"/>
<dbReference type="GO" id="GO:0006405">
    <property type="term" value="P:RNA export from nucleus"/>
    <property type="evidence" value="ECO:0007669"/>
    <property type="project" value="TreeGrafter"/>
</dbReference>
<dbReference type="PANTHER" id="PTHR31431:SF1">
    <property type="entry name" value="NUCLEOPORIN NUP188"/>
    <property type="match status" value="1"/>
</dbReference>
<evidence type="ECO:0000313" key="3">
    <source>
        <dbReference type="Proteomes" id="UP000247498"/>
    </source>
</evidence>
<evidence type="ECO:0000313" key="2">
    <source>
        <dbReference type="EMBL" id="GBF97595.1"/>
    </source>
</evidence>
<proteinExistence type="predicted"/>
<name>A0A2V0PKN1_9CHLO</name>
<gene>
    <name evidence="2" type="ORF">Rsub_10731</name>
</gene>
<dbReference type="InterPro" id="IPR044840">
    <property type="entry name" value="Nup188"/>
</dbReference>
<reference evidence="2 3" key="1">
    <citation type="journal article" date="2018" name="Sci. Rep.">
        <title>Raphidocelis subcapitata (=Pseudokirchneriella subcapitata) provides an insight into genome evolution and environmental adaptations in the Sphaeropleales.</title>
        <authorList>
            <person name="Suzuki S."/>
            <person name="Yamaguchi H."/>
            <person name="Nakajima N."/>
            <person name="Kawachi M."/>
        </authorList>
    </citation>
    <scope>NUCLEOTIDE SEQUENCE [LARGE SCALE GENOMIC DNA]</scope>
    <source>
        <strain evidence="2 3">NIES-35</strain>
    </source>
</reference>
<comment type="caution">
    <text evidence="2">The sequence shown here is derived from an EMBL/GenBank/DDBJ whole genome shotgun (WGS) entry which is preliminary data.</text>
</comment>
<feature type="region of interest" description="Disordered" evidence="1">
    <location>
        <begin position="284"/>
        <end position="307"/>
    </location>
</feature>
<dbReference type="Proteomes" id="UP000247498">
    <property type="component" value="Unassembled WGS sequence"/>
</dbReference>
<dbReference type="STRING" id="307507.A0A2V0PKN1"/>